<dbReference type="Proteomes" id="UP000789375">
    <property type="component" value="Unassembled WGS sequence"/>
</dbReference>
<evidence type="ECO:0000256" key="6">
    <source>
        <dbReference type="SAM" id="MobiDB-lite"/>
    </source>
</evidence>
<dbReference type="GO" id="GO:0000981">
    <property type="term" value="F:DNA-binding transcription factor activity, RNA polymerase II-specific"/>
    <property type="evidence" value="ECO:0007669"/>
    <property type="project" value="InterPro"/>
</dbReference>
<dbReference type="AlphaFoldDB" id="A0A9N9H408"/>
<evidence type="ECO:0000313" key="8">
    <source>
        <dbReference type="EMBL" id="CAG8645644.1"/>
    </source>
</evidence>
<dbReference type="Pfam" id="PF00172">
    <property type="entry name" value="Zn_clus"/>
    <property type="match status" value="1"/>
</dbReference>
<protein>
    <submittedName>
        <fullName evidence="8">11212_t:CDS:1</fullName>
    </submittedName>
</protein>
<keyword evidence="3" id="KW-0805">Transcription regulation</keyword>
<dbReference type="Gene3D" id="4.10.240.10">
    <property type="entry name" value="Zn(2)-C6 fungal-type DNA-binding domain"/>
    <property type="match status" value="1"/>
</dbReference>
<dbReference type="SUPFAM" id="SSF57701">
    <property type="entry name" value="Zn2/Cys6 DNA-binding domain"/>
    <property type="match status" value="1"/>
</dbReference>
<feature type="domain" description="Zn(2)-C6 fungal-type" evidence="7">
    <location>
        <begin position="24"/>
        <end position="51"/>
    </location>
</feature>
<gene>
    <name evidence="8" type="ORF">FMOSSE_LOCUS11216</name>
</gene>
<dbReference type="PROSITE" id="PS00463">
    <property type="entry name" value="ZN2_CY6_FUNGAL_1"/>
    <property type="match status" value="1"/>
</dbReference>
<keyword evidence="9" id="KW-1185">Reference proteome</keyword>
<feature type="non-terminal residue" evidence="8">
    <location>
        <position position="120"/>
    </location>
</feature>
<dbReference type="PANTHER" id="PTHR47660:SF2">
    <property type="entry name" value="TRANSCRIPTION FACTOR WITH C2H2 AND ZN(2)-CYS(6) DNA BINDING DOMAIN (EUROFUNG)"/>
    <property type="match status" value="1"/>
</dbReference>
<reference evidence="8" key="1">
    <citation type="submission" date="2021-06" db="EMBL/GenBank/DDBJ databases">
        <authorList>
            <person name="Kallberg Y."/>
            <person name="Tangrot J."/>
            <person name="Rosling A."/>
        </authorList>
    </citation>
    <scope>NUCLEOTIDE SEQUENCE</scope>
    <source>
        <strain evidence="8">87-6 pot B 2015</strain>
    </source>
</reference>
<dbReference type="EMBL" id="CAJVPP010004203">
    <property type="protein sequence ID" value="CAG8645644.1"/>
    <property type="molecule type" value="Genomic_DNA"/>
</dbReference>
<evidence type="ECO:0000256" key="5">
    <source>
        <dbReference type="ARBA" id="ARBA00023242"/>
    </source>
</evidence>
<evidence type="ECO:0000256" key="1">
    <source>
        <dbReference type="ARBA" id="ARBA00022723"/>
    </source>
</evidence>
<evidence type="ECO:0000256" key="4">
    <source>
        <dbReference type="ARBA" id="ARBA00023163"/>
    </source>
</evidence>
<dbReference type="InterPro" id="IPR001138">
    <property type="entry name" value="Zn2Cys6_DnaBD"/>
</dbReference>
<keyword evidence="2" id="KW-0862">Zinc</keyword>
<name>A0A9N9H408_FUNMO</name>
<evidence type="ECO:0000256" key="3">
    <source>
        <dbReference type="ARBA" id="ARBA00023015"/>
    </source>
</evidence>
<accession>A0A9N9H408</accession>
<keyword evidence="5" id="KW-0539">Nucleus</keyword>
<comment type="caution">
    <text evidence="8">The sequence shown here is derived from an EMBL/GenBank/DDBJ whole genome shotgun (WGS) entry which is preliminary data.</text>
</comment>
<dbReference type="SMART" id="SM00066">
    <property type="entry name" value="GAL4"/>
    <property type="match status" value="1"/>
</dbReference>
<dbReference type="InterPro" id="IPR036864">
    <property type="entry name" value="Zn2-C6_fun-type_DNA-bd_sf"/>
</dbReference>
<evidence type="ECO:0000259" key="7">
    <source>
        <dbReference type="PROSITE" id="PS50048"/>
    </source>
</evidence>
<feature type="region of interest" description="Disordered" evidence="6">
    <location>
        <begin position="55"/>
        <end position="97"/>
    </location>
</feature>
<keyword evidence="1" id="KW-0479">Metal-binding</keyword>
<dbReference type="PANTHER" id="PTHR47660">
    <property type="entry name" value="TRANSCRIPTION FACTOR WITH C2H2 AND ZN(2)-CYS(6) DNA BINDING DOMAIN (EUROFUNG)-RELATED-RELATED"/>
    <property type="match status" value="1"/>
</dbReference>
<keyword evidence="4" id="KW-0804">Transcription</keyword>
<organism evidence="8 9">
    <name type="scientific">Funneliformis mosseae</name>
    <name type="common">Endomycorrhizal fungus</name>
    <name type="synonym">Glomus mosseae</name>
    <dbReference type="NCBI Taxonomy" id="27381"/>
    <lineage>
        <taxon>Eukaryota</taxon>
        <taxon>Fungi</taxon>
        <taxon>Fungi incertae sedis</taxon>
        <taxon>Mucoromycota</taxon>
        <taxon>Glomeromycotina</taxon>
        <taxon>Glomeromycetes</taxon>
        <taxon>Glomerales</taxon>
        <taxon>Glomeraceae</taxon>
        <taxon>Funneliformis</taxon>
    </lineage>
</organism>
<evidence type="ECO:0000313" key="9">
    <source>
        <dbReference type="Proteomes" id="UP000789375"/>
    </source>
</evidence>
<proteinExistence type="predicted"/>
<evidence type="ECO:0000256" key="2">
    <source>
        <dbReference type="ARBA" id="ARBA00022833"/>
    </source>
</evidence>
<sequence>MSPPKKPKKNLRKSQIIRFRVTSACQKCKEKKTKCEEEVPCKNCRSHGYECIPVQATKRGPTPKKNKDRSGPDDPSSTSNSPKVPSEIFGGGDCSSQPSENLEFYKLFEQLIDMDAGEGE</sequence>
<dbReference type="PROSITE" id="PS50048">
    <property type="entry name" value="ZN2_CY6_FUNGAL_2"/>
    <property type="match status" value="1"/>
</dbReference>
<dbReference type="GO" id="GO:0008270">
    <property type="term" value="F:zinc ion binding"/>
    <property type="evidence" value="ECO:0007669"/>
    <property type="project" value="InterPro"/>
</dbReference>